<dbReference type="RefSeq" id="WP_108003411.1">
    <property type="nucleotide sequence ID" value="NZ_JBHEEX010000003.1"/>
</dbReference>
<reference evidence="3 4" key="1">
    <citation type="submission" date="2018-04" db="EMBL/GenBank/DDBJ databases">
        <title>Genomic Encyclopedia of Type Strains, Phase IV (KMG-IV): sequencing the most valuable type-strain genomes for metagenomic binning, comparative biology and taxonomic classification.</title>
        <authorList>
            <person name="Goeker M."/>
        </authorList>
    </citation>
    <scope>NUCLEOTIDE SEQUENCE [LARGE SCALE GENOMIC DNA]</scope>
    <source>
        <strain evidence="3 4">DSM 7138</strain>
    </source>
</reference>
<dbReference type="InterPro" id="IPR007712">
    <property type="entry name" value="RelE/ParE_toxin"/>
</dbReference>
<comment type="caution">
    <text evidence="3">The sequence shown here is derived from an EMBL/GenBank/DDBJ whole genome shotgun (WGS) entry which is preliminary data.</text>
</comment>
<evidence type="ECO:0000256" key="1">
    <source>
        <dbReference type="ARBA" id="ARBA00006226"/>
    </source>
</evidence>
<keyword evidence="4" id="KW-1185">Reference proteome</keyword>
<evidence type="ECO:0000313" key="3">
    <source>
        <dbReference type="EMBL" id="PTM94306.1"/>
    </source>
</evidence>
<organism evidence="3 4">
    <name type="scientific">Mycoplana dimorpha</name>
    <dbReference type="NCBI Taxonomy" id="28320"/>
    <lineage>
        <taxon>Bacteria</taxon>
        <taxon>Pseudomonadati</taxon>
        <taxon>Pseudomonadota</taxon>
        <taxon>Alphaproteobacteria</taxon>
        <taxon>Hyphomicrobiales</taxon>
        <taxon>Rhizobiaceae</taxon>
        <taxon>Mycoplana</taxon>
    </lineage>
</organism>
<dbReference type="PANTHER" id="PTHR33755">
    <property type="entry name" value="TOXIN PARE1-RELATED"/>
    <property type="match status" value="1"/>
</dbReference>
<dbReference type="Pfam" id="PF05016">
    <property type="entry name" value="ParE_toxin"/>
    <property type="match status" value="1"/>
</dbReference>
<dbReference type="InterPro" id="IPR035093">
    <property type="entry name" value="RelE/ParE_toxin_dom_sf"/>
</dbReference>
<protein>
    <submittedName>
        <fullName evidence="3">ParE-like toxin of type II ParDE toxin-antitoxin system</fullName>
    </submittedName>
</protein>
<accession>A0A2T5B5Q4</accession>
<dbReference type="AlphaFoldDB" id="A0A2T5B5Q4"/>
<dbReference type="Proteomes" id="UP000241247">
    <property type="component" value="Unassembled WGS sequence"/>
</dbReference>
<keyword evidence="2" id="KW-1277">Toxin-antitoxin system</keyword>
<dbReference type="OrthoDB" id="595470at2"/>
<proteinExistence type="inferred from homology"/>
<dbReference type="Gene3D" id="3.30.2310.20">
    <property type="entry name" value="RelE-like"/>
    <property type="match status" value="1"/>
</dbReference>
<dbReference type="InterPro" id="IPR051803">
    <property type="entry name" value="TA_system_RelE-like_toxin"/>
</dbReference>
<dbReference type="EMBL" id="PZZZ01000005">
    <property type="protein sequence ID" value="PTM94306.1"/>
    <property type="molecule type" value="Genomic_DNA"/>
</dbReference>
<name>A0A2T5B5Q4_MYCDI</name>
<evidence type="ECO:0000313" key="4">
    <source>
        <dbReference type="Proteomes" id="UP000241247"/>
    </source>
</evidence>
<sequence>MEIVYLPSAVADLQWMRLYYSRVFPQGARRARQHLLATERLLADNPYAGEATGIADVREFPIRRTPFSIIYRVRSRRLEILRVWDQRGDPHKLGF</sequence>
<gene>
    <name evidence="3" type="ORF">C7449_105206</name>
</gene>
<comment type="similarity">
    <text evidence="1">Belongs to the RelE toxin family.</text>
</comment>
<evidence type="ECO:0000256" key="2">
    <source>
        <dbReference type="ARBA" id="ARBA00022649"/>
    </source>
</evidence>